<dbReference type="InterPro" id="IPR004009">
    <property type="entry name" value="SH3_Myosin"/>
</dbReference>
<evidence type="ECO:0000256" key="3">
    <source>
        <dbReference type="ARBA" id="ARBA00022840"/>
    </source>
</evidence>
<keyword evidence="2" id="KW-0547">Nucleotide-binding</keyword>
<dbReference type="PANTHER" id="PTHR46049:SF3">
    <property type="entry name" value="MYOSIN VIIA"/>
    <property type="match status" value="1"/>
</dbReference>
<accession>A0A914YIV1</accession>
<dbReference type="Gene3D" id="2.30.30.360">
    <property type="entry name" value="Myosin S1 fragment, N-terminal"/>
    <property type="match status" value="1"/>
</dbReference>
<evidence type="ECO:0000313" key="11">
    <source>
        <dbReference type="WBParaSite" id="PSU_v2.g18756.t1"/>
    </source>
</evidence>
<dbReference type="InterPro" id="IPR036961">
    <property type="entry name" value="Kinesin_motor_dom_sf"/>
</dbReference>
<evidence type="ECO:0000256" key="1">
    <source>
        <dbReference type="ARBA" id="ARBA00008314"/>
    </source>
</evidence>
<comment type="similarity">
    <text evidence="1 7">Belongs to the TRAFAC class myosin-kinesin ATPase superfamily. Myosin family.</text>
</comment>
<dbReference type="GO" id="GO:0016459">
    <property type="term" value="C:myosin complex"/>
    <property type="evidence" value="ECO:0007669"/>
    <property type="project" value="UniProtKB-KW"/>
</dbReference>
<dbReference type="GO" id="GO:0003774">
    <property type="term" value="F:cytoskeletal motor activity"/>
    <property type="evidence" value="ECO:0007669"/>
    <property type="project" value="InterPro"/>
</dbReference>
<dbReference type="GO" id="GO:0051015">
    <property type="term" value="F:actin filament binding"/>
    <property type="evidence" value="ECO:0007669"/>
    <property type="project" value="InterPro"/>
</dbReference>
<evidence type="ECO:0000256" key="6">
    <source>
        <dbReference type="ARBA" id="ARBA00023203"/>
    </source>
</evidence>
<keyword evidence="4 7" id="KW-0518">Myosin</keyword>
<dbReference type="Pfam" id="PF00063">
    <property type="entry name" value="Myosin_head"/>
    <property type="match status" value="1"/>
</dbReference>
<dbReference type="SUPFAM" id="SSF52540">
    <property type="entry name" value="P-loop containing nucleoside triphosphate hydrolases"/>
    <property type="match status" value="1"/>
</dbReference>
<proteinExistence type="inferred from homology"/>
<dbReference type="InterPro" id="IPR008989">
    <property type="entry name" value="Myosin_S1_N"/>
</dbReference>
<dbReference type="Proteomes" id="UP000887577">
    <property type="component" value="Unplaced"/>
</dbReference>
<dbReference type="InterPro" id="IPR051724">
    <property type="entry name" value="Actin_motor_Myosin"/>
</dbReference>
<evidence type="ECO:0000256" key="4">
    <source>
        <dbReference type="ARBA" id="ARBA00023123"/>
    </source>
</evidence>
<dbReference type="InterPro" id="IPR027417">
    <property type="entry name" value="P-loop_NTPase"/>
</dbReference>
<keyword evidence="10" id="KW-1185">Reference proteome</keyword>
<keyword evidence="3" id="KW-0067">ATP-binding</keyword>
<feature type="domain" description="Myosin motor" evidence="8">
    <location>
        <begin position="71"/>
        <end position="146"/>
    </location>
</feature>
<dbReference type="PANTHER" id="PTHR46049">
    <property type="entry name" value="AGAP003327-PA"/>
    <property type="match status" value="1"/>
</dbReference>
<comment type="caution">
    <text evidence="7">Lacks conserved residue(s) required for the propagation of feature annotation.</text>
</comment>
<dbReference type="GO" id="GO:0005524">
    <property type="term" value="F:ATP binding"/>
    <property type="evidence" value="ECO:0007669"/>
    <property type="project" value="UniProtKB-KW"/>
</dbReference>
<evidence type="ECO:0000259" key="9">
    <source>
        <dbReference type="PROSITE" id="PS51844"/>
    </source>
</evidence>
<reference evidence="11" key="1">
    <citation type="submission" date="2022-11" db="UniProtKB">
        <authorList>
            <consortium name="WormBaseParasite"/>
        </authorList>
    </citation>
    <scope>IDENTIFICATION</scope>
</reference>
<evidence type="ECO:0000256" key="7">
    <source>
        <dbReference type="PROSITE-ProRule" id="PRU00782"/>
    </source>
</evidence>
<protein>
    <submittedName>
        <fullName evidence="11">Myosin motor domain-containing protein</fullName>
    </submittedName>
</protein>
<dbReference type="AlphaFoldDB" id="A0A914YIV1"/>
<evidence type="ECO:0000256" key="2">
    <source>
        <dbReference type="ARBA" id="ARBA00022741"/>
    </source>
</evidence>
<keyword evidence="6 7" id="KW-0009">Actin-binding</keyword>
<sequence length="146" mass="16472">MAPKQQLSPSKALIGIDFGKLVYIPHEIDGFQLGKLVDIRSDGLAVELLGTQDIVKVNHDEVFPADDNQRSDVDDNCALMYLNEATLLHNCKIRYKRKQIYTYVANILITINPYEQIPDLYSFKTIKTYMGKSLGTMPPHVFAIGI</sequence>
<dbReference type="Gene3D" id="3.40.850.10">
    <property type="entry name" value="Kinesin motor domain"/>
    <property type="match status" value="1"/>
</dbReference>
<evidence type="ECO:0000259" key="8">
    <source>
        <dbReference type="PROSITE" id="PS51456"/>
    </source>
</evidence>
<evidence type="ECO:0000256" key="5">
    <source>
        <dbReference type="ARBA" id="ARBA00023175"/>
    </source>
</evidence>
<organism evidence="10 11">
    <name type="scientific">Panagrolaimus superbus</name>
    <dbReference type="NCBI Taxonomy" id="310955"/>
    <lineage>
        <taxon>Eukaryota</taxon>
        <taxon>Metazoa</taxon>
        <taxon>Ecdysozoa</taxon>
        <taxon>Nematoda</taxon>
        <taxon>Chromadorea</taxon>
        <taxon>Rhabditida</taxon>
        <taxon>Tylenchina</taxon>
        <taxon>Panagrolaimomorpha</taxon>
        <taxon>Panagrolaimoidea</taxon>
        <taxon>Panagrolaimidae</taxon>
        <taxon>Panagrolaimus</taxon>
    </lineage>
</organism>
<dbReference type="InterPro" id="IPR001609">
    <property type="entry name" value="Myosin_head_motor_dom-like"/>
</dbReference>
<name>A0A914YIV1_9BILA</name>
<evidence type="ECO:0000313" key="10">
    <source>
        <dbReference type="Proteomes" id="UP000887577"/>
    </source>
</evidence>
<keyword evidence="5" id="KW-0505">Motor protein</keyword>
<dbReference type="PROSITE" id="PS51456">
    <property type="entry name" value="MYOSIN_MOTOR"/>
    <property type="match status" value="1"/>
</dbReference>
<feature type="domain" description="Myosin N-terminal SH3-like" evidence="9">
    <location>
        <begin position="17"/>
        <end position="67"/>
    </location>
</feature>
<dbReference type="PROSITE" id="PS51844">
    <property type="entry name" value="SH3_LIKE"/>
    <property type="match status" value="1"/>
</dbReference>
<dbReference type="WBParaSite" id="PSU_v2.g18756.t1">
    <property type="protein sequence ID" value="PSU_v2.g18756.t1"/>
    <property type="gene ID" value="PSU_v2.g18756"/>
</dbReference>